<dbReference type="OrthoDB" id="5863461at2759"/>
<evidence type="ECO:0000313" key="3">
    <source>
        <dbReference type="Proteomes" id="UP000053660"/>
    </source>
</evidence>
<keyword evidence="3" id="KW-1185">Reference proteome</keyword>
<keyword evidence="1" id="KW-1133">Transmembrane helix</keyword>
<gene>
    <name evidence="2" type="ORF">OESDEN_05504</name>
</gene>
<proteinExistence type="predicted"/>
<dbReference type="Proteomes" id="UP000053660">
    <property type="component" value="Unassembled WGS sequence"/>
</dbReference>
<feature type="transmembrane region" description="Helical" evidence="1">
    <location>
        <begin position="92"/>
        <end position="109"/>
    </location>
</feature>
<feature type="transmembrane region" description="Helical" evidence="1">
    <location>
        <begin position="44"/>
        <end position="65"/>
    </location>
</feature>
<feature type="transmembrane region" description="Helical" evidence="1">
    <location>
        <begin position="186"/>
        <end position="204"/>
    </location>
</feature>
<feature type="transmembrane region" description="Helical" evidence="1">
    <location>
        <begin position="224"/>
        <end position="241"/>
    </location>
</feature>
<evidence type="ECO:0000313" key="2">
    <source>
        <dbReference type="EMBL" id="KHJ94567.1"/>
    </source>
</evidence>
<name>A0A0B1TFH6_OESDE</name>
<feature type="transmembrane region" description="Helical" evidence="1">
    <location>
        <begin position="116"/>
        <end position="135"/>
    </location>
</feature>
<keyword evidence="1" id="KW-0472">Membrane</keyword>
<protein>
    <submittedName>
        <fullName evidence="2">Uncharacterized protein</fullName>
    </submittedName>
</protein>
<accession>A0A0B1TFH6</accession>
<evidence type="ECO:0000256" key="1">
    <source>
        <dbReference type="SAM" id="Phobius"/>
    </source>
</evidence>
<keyword evidence="1" id="KW-0812">Transmembrane</keyword>
<dbReference type="AlphaFoldDB" id="A0A0B1TFH6"/>
<organism evidence="2 3">
    <name type="scientific">Oesophagostomum dentatum</name>
    <name type="common">Nodular worm</name>
    <dbReference type="NCBI Taxonomy" id="61180"/>
    <lineage>
        <taxon>Eukaryota</taxon>
        <taxon>Metazoa</taxon>
        <taxon>Ecdysozoa</taxon>
        <taxon>Nematoda</taxon>
        <taxon>Chromadorea</taxon>
        <taxon>Rhabditida</taxon>
        <taxon>Rhabditina</taxon>
        <taxon>Rhabditomorpha</taxon>
        <taxon>Strongyloidea</taxon>
        <taxon>Strongylidae</taxon>
        <taxon>Oesophagostomum</taxon>
    </lineage>
</organism>
<sequence length="307" mass="34896">MLRRLHDCRGNRYSLIKENVTLVSEQGIVFDMCMVLFSRFIEYSLFWMHLMVAISVATTSCLHIRPLGTLVSSSANLYLQDRLSFGVYESDFISHSLSVIGMVLSVYLTKRCGRRLTMALMLATAIVSQVLLLNIRLEMYNACRKISGPQGWRATLAQFSYIFAMLSSAVLLIVPRLILMEHVPTSLRFLVPLAFVVDNITLLLRAGLRFLETRTSKAYPNGGFIYALGYTLFVAPFALLLDDSDHLPINTWEIPAYRTTQSGYSTNIVPNDTPSEHFSVRMMMQACAAAEETEMRARYYERKTYET</sequence>
<dbReference type="EMBL" id="KN550281">
    <property type="protein sequence ID" value="KHJ94567.1"/>
    <property type="molecule type" value="Genomic_DNA"/>
</dbReference>
<reference evidence="2 3" key="1">
    <citation type="submission" date="2014-03" db="EMBL/GenBank/DDBJ databases">
        <title>Draft genome of the hookworm Oesophagostomum dentatum.</title>
        <authorList>
            <person name="Mitreva M."/>
        </authorList>
    </citation>
    <scope>NUCLEOTIDE SEQUENCE [LARGE SCALE GENOMIC DNA]</scope>
    <source>
        <strain evidence="2 3">OD-Hann</strain>
    </source>
</reference>
<feature type="transmembrane region" description="Helical" evidence="1">
    <location>
        <begin position="155"/>
        <end position="174"/>
    </location>
</feature>